<dbReference type="PANTHER" id="PTHR33420">
    <property type="entry name" value="FIMBRIAL SUBUNIT ELFA-RELATED"/>
    <property type="match status" value="1"/>
</dbReference>
<dbReference type="Gene3D" id="2.60.40.1090">
    <property type="entry name" value="Fimbrial-type adhesion domain"/>
    <property type="match status" value="1"/>
</dbReference>
<dbReference type="PROSITE" id="PS51257">
    <property type="entry name" value="PROKAR_LIPOPROTEIN"/>
    <property type="match status" value="1"/>
</dbReference>
<reference evidence="2 3" key="1">
    <citation type="journal article" date="2024" name="Curr. Microbiol.">
        <title>Luteibacter sahnii sp. nov., A Novel Yellow-Colored Xanthomonadin Pigment Producing Probiotic Bacterium from Healthy Rice Seed Microbiome.</title>
        <authorList>
            <person name="Jaiswal G."/>
            <person name="Rana R."/>
            <person name="Nayak P.K."/>
            <person name="Chouhan R."/>
            <person name="Gandhi S.G."/>
            <person name="Patel H.K."/>
            <person name="Patil P.B."/>
        </authorList>
    </citation>
    <scope>NUCLEOTIDE SEQUENCE [LARGE SCALE GENOMIC DNA]</scope>
    <source>
        <strain evidence="2 3">PPL201</strain>
    </source>
</reference>
<evidence type="ECO:0008006" key="4">
    <source>
        <dbReference type="Google" id="ProtNLM"/>
    </source>
</evidence>
<evidence type="ECO:0000313" key="2">
    <source>
        <dbReference type="EMBL" id="MDF4026363.1"/>
    </source>
</evidence>
<dbReference type="EMBL" id="JARJJS010000004">
    <property type="protein sequence ID" value="MDF4026363.1"/>
    <property type="molecule type" value="Genomic_DNA"/>
</dbReference>
<sequence length="324" mass="35558">MPTFSLRRALSGALALSSGVTGQALAAAGCTHVNLATYQIGQTTFVDVRNSDPEGKLLREGEAAGEGKLLLTCNQGRVTFRGRWENRQTEGLLPLTVGGQRAGVGLRLFLRERDGVRRPFPHDIDRTMAQGEQVRSDMDSVGYEIYRMAGPVRFGKIDSRAIAQSNVDKVGGGLVVFRSMQVYDLVLRREACSIDWDDAKKPIELPAYNLSNFATPERATPWEDFRLRVKHCSDPVGLIARFTFGGAGDADATHPAWFSLRGPKNVAMELGTKDRKTIAPGVPIEMNALGSGEAYDFNVRLRETKPTVEGGVFSRVIRVQVDYL</sequence>
<dbReference type="Proteomes" id="UP001528850">
    <property type="component" value="Unassembled WGS sequence"/>
</dbReference>
<dbReference type="InterPro" id="IPR050263">
    <property type="entry name" value="Bact_Fimbrial_Adh_Pro"/>
</dbReference>
<name>A0ABT6BDY1_9GAMM</name>
<accession>A0ABT6BDY1</accession>
<dbReference type="InterPro" id="IPR008966">
    <property type="entry name" value="Adhesion_dom_sf"/>
</dbReference>
<gene>
    <name evidence="2" type="ORF">P3W24_15425</name>
</gene>
<dbReference type="InterPro" id="IPR036937">
    <property type="entry name" value="Adhesion_dom_fimbrial_sf"/>
</dbReference>
<keyword evidence="3" id="KW-1185">Reference proteome</keyword>
<protein>
    <recommendedName>
        <fullName evidence="4">Type 1 fimbrial protein</fullName>
    </recommendedName>
</protein>
<comment type="caution">
    <text evidence="2">The sequence shown here is derived from an EMBL/GenBank/DDBJ whole genome shotgun (WGS) entry which is preliminary data.</text>
</comment>
<feature type="signal peptide" evidence="1">
    <location>
        <begin position="1"/>
        <end position="26"/>
    </location>
</feature>
<dbReference type="PANTHER" id="PTHR33420:SF5">
    <property type="entry name" value="FIMBRIAL SUBUNIT"/>
    <property type="match status" value="1"/>
</dbReference>
<keyword evidence="1" id="KW-0732">Signal</keyword>
<proteinExistence type="predicted"/>
<organism evidence="2 3">
    <name type="scientific">Luteibacter sahnii</name>
    <dbReference type="NCBI Taxonomy" id="3021977"/>
    <lineage>
        <taxon>Bacteria</taxon>
        <taxon>Pseudomonadati</taxon>
        <taxon>Pseudomonadota</taxon>
        <taxon>Gammaproteobacteria</taxon>
        <taxon>Lysobacterales</taxon>
        <taxon>Rhodanobacteraceae</taxon>
        <taxon>Luteibacter</taxon>
    </lineage>
</organism>
<evidence type="ECO:0000313" key="3">
    <source>
        <dbReference type="Proteomes" id="UP001528850"/>
    </source>
</evidence>
<dbReference type="SUPFAM" id="SSF49401">
    <property type="entry name" value="Bacterial adhesins"/>
    <property type="match status" value="1"/>
</dbReference>
<feature type="chain" id="PRO_5047020094" description="Type 1 fimbrial protein" evidence="1">
    <location>
        <begin position="27"/>
        <end position="324"/>
    </location>
</feature>
<evidence type="ECO:0000256" key="1">
    <source>
        <dbReference type="SAM" id="SignalP"/>
    </source>
</evidence>